<feature type="domain" description="Cupin type-2" evidence="2">
    <location>
        <begin position="53"/>
        <end position="125"/>
    </location>
</feature>
<gene>
    <name evidence="3" type="ORF">VIBC2010_09287</name>
</gene>
<keyword evidence="4" id="KW-1185">Reference proteome</keyword>
<dbReference type="SUPFAM" id="SSF51182">
    <property type="entry name" value="RmlC-like cupins"/>
    <property type="match status" value="1"/>
</dbReference>
<accession>E3BF88</accession>
<feature type="signal peptide" evidence="1">
    <location>
        <begin position="1"/>
        <end position="20"/>
    </location>
</feature>
<evidence type="ECO:0000259" key="2">
    <source>
        <dbReference type="Pfam" id="PF07883"/>
    </source>
</evidence>
<comment type="caution">
    <text evidence="3">The sequence shown here is derived from an EMBL/GenBank/DDBJ whole genome shotgun (WGS) entry which is preliminary data.</text>
</comment>
<dbReference type="EMBL" id="AEIU01000014">
    <property type="protein sequence ID" value="EFP98264.1"/>
    <property type="molecule type" value="Genomic_DNA"/>
</dbReference>
<feature type="chain" id="PRO_5003166918" evidence="1">
    <location>
        <begin position="21"/>
        <end position="138"/>
    </location>
</feature>
<protein>
    <submittedName>
        <fullName evidence="3">Conserved protein, contains double-stranded beta-helix domain</fullName>
    </submittedName>
</protein>
<dbReference type="Proteomes" id="UP000002943">
    <property type="component" value="Unassembled WGS sequence"/>
</dbReference>
<dbReference type="InterPro" id="IPR013096">
    <property type="entry name" value="Cupin_2"/>
</dbReference>
<dbReference type="Gene3D" id="2.60.120.10">
    <property type="entry name" value="Jelly Rolls"/>
    <property type="match status" value="1"/>
</dbReference>
<dbReference type="RefSeq" id="WP_009599550.1">
    <property type="nucleotide sequence ID" value="NZ_AEIU01000014.1"/>
</dbReference>
<dbReference type="InterPro" id="IPR014710">
    <property type="entry name" value="RmlC-like_jellyroll"/>
</dbReference>
<dbReference type="OrthoDB" id="287220at2"/>
<dbReference type="eggNOG" id="COG1917">
    <property type="taxonomic scope" value="Bacteria"/>
</dbReference>
<dbReference type="Pfam" id="PF07883">
    <property type="entry name" value="Cupin_2"/>
    <property type="match status" value="1"/>
</dbReference>
<evidence type="ECO:0000313" key="4">
    <source>
        <dbReference type="Proteomes" id="UP000002943"/>
    </source>
</evidence>
<dbReference type="AlphaFoldDB" id="E3BF88"/>
<reference evidence="3 4" key="1">
    <citation type="journal article" date="2012" name="Int. J. Syst. Evol. Microbiol.">
        <title>Vibrio caribbeanicus sp. nov., isolated from the marine sponge Scleritoderma cyanea.</title>
        <authorList>
            <person name="Hoffmann M."/>
            <person name="Monday S.R."/>
            <person name="Allard M.W."/>
            <person name="Strain E.A."/>
            <person name="Whittaker P."/>
            <person name="Naum M."/>
            <person name="McCarthy P.J."/>
            <person name="Lopez J.V."/>
            <person name="Fischer M."/>
            <person name="Brown E.W."/>
        </authorList>
    </citation>
    <scope>NUCLEOTIDE SEQUENCE [LARGE SCALE GENOMIC DNA]</scope>
    <source>
        <strain evidence="3 4">ATCC BAA-2122</strain>
    </source>
</reference>
<sequence>MKKMITPCITSLIISSGVYAASSKDLVKSTQSWNGTELPSINLQHPQVTIKEITIAPGERLPVHLHPVINAGILLEGKLRVYSEDRQKVLQLEAGTEHNNLIEMVNQYHYGVNNGSQPAKIVVFYISEKDGTVTKLKH</sequence>
<proteinExistence type="predicted"/>
<organism evidence="3 4">
    <name type="scientific">Vibrio caribbeanicus ATCC BAA-2122</name>
    <dbReference type="NCBI Taxonomy" id="796620"/>
    <lineage>
        <taxon>Bacteria</taxon>
        <taxon>Pseudomonadati</taxon>
        <taxon>Pseudomonadota</taxon>
        <taxon>Gammaproteobacteria</taxon>
        <taxon>Vibrionales</taxon>
        <taxon>Vibrionaceae</taxon>
        <taxon>Vibrio</taxon>
    </lineage>
</organism>
<dbReference type="CDD" id="cd02236">
    <property type="entry name" value="cupin_CV2614-like"/>
    <property type="match status" value="1"/>
</dbReference>
<keyword evidence="1" id="KW-0732">Signal</keyword>
<dbReference type="InterPro" id="IPR011051">
    <property type="entry name" value="RmlC_Cupin_sf"/>
</dbReference>
<dbReference type="STRING" id="796620.VIBC2010_09287"/>
<evidence type="ECO:0000313" key="3">
    <source>
        <dbReference type="EMBL" id="EFP98264.1"/>
    </source>
</evidence>
<name>E3BF88_9VIBR</name>
<evidence type="ECO:0000256" key="1">
    <source>
        <dbReference type="SAM" id="SignalP"/>
    </source>
</evidence>